<dbReference type="Gene3D" id="3.30.160.60">
    <property type="entry name" value="Classic Zinc Finger"/>
    <property type="match status" value="2"/>
</dbReference>
<evidence type="ECO:0000256" key="3">
    <source>
        <dbReference type="ARBA" id="ARBA00022771"/>
    </source>
</evidence>
<dbReference type="InterPro" id="IPR013087">
    <property type="entry name" value="Znf_C2H2_type"/>
</dbReference>
<dbReference type="PROSITE" id="PS00028">
    <property type="entry name" value="ZINC_FINGER_C2H2_1"/>
    <property type="match status" value="2"/>
</dbReference>
<proteinExistence type="predicted"/>
<dbReference type="Pfam" id="PF00096">
    <property type="entry name" value="zf-C2H2"/>
    <property type="match status" value="1"/>
</dbReference>
<gene>
    <name evidence="8" type="ORF">ECRASSUSDP1_LOCUS15828</name>
</gene>
<evidence type="ECO:0000256" key="5">
    <source>
        <dbReference type="PROSITE-ProRule" id="PRU00042"/>
    </source>
</evidence>
<feature type="domain" description="C2H2-type" evidence="7">
    <location>
        <begin position="265"/>
        <end position="294"/>
    </location>
</feature>
<keyword evidence="4" id="KW-0862">Zinc</keyword>
<comment type="caution">
    <text evidence="8">The sequence shown here is derived from an EMBL/GenBank/DDBJ whole genome shotgun (WGS) entry which is preliminary data.</text>
</comment>
<feature type="region of interest" description="Disordered" evidence="6">
    <location>
        <begin position="157"/>
        <end position="178"/>
    </location>
</feature>
<dbReference type="GO" id="GO:0000978">
    <property type="term" value="F:RNA polymerase II cis-regulatory region sequence-specific DNA binding"/>
    <property type="evidence" value="ECO:0007669"/>
    <property type="project" value="TreeGrafter"/>
</dbReference>
<protein>
    <recommendedName>
        <fullName evidence="7">C2H2-type domain-containing protein</fullName>
    </recommendedName>
</protein>
<dbReference type="FunFam" id="3.30.160.60:FF:000690">
    <property type="entry name" value="Zinc finger protein 354C"/>
    <property type="match status" value="1"/>
</dbReference>
<dbReference type="PANTHER" id="PTHR23235:SF120">
    <property type="entry name" value="KRUPPEL-LIKE FACTOR 15"/>
    <property type="match status" value="1"/>
</dbReference>
<feature type="compositionally biased region" description="Basic residues" evidence="6">
    <location>
        <begin position="280"/>
        <end position="298"/>
    </location>
</feature>
<sequence>MNTAQDNVLSRILYNVMVQEDMKMREINRLRIANILSDLQKGSKNHQLLNFGKQPQGVSALGSQVNANPVVSGRINLPNLLHKFCGCRSQQTQVKPKSLIALNDISKKSMDEKFQVKLPVMLDQHKITSKLKHPVNQEFQSAFDDDLEDHDSLKGFNQNSFRFKEDPKEEAKMDPNSKEQLLVDKNKSHNNEDGWSNQPPKSYSVKKANVGEVDKYKYDISYVKNEKTGRTLRYYICKYDNCHRRFNKTWNFIDHARIHTGEKPYKCELCGKEFAQKGNYNKHKNTHQHSVKKKNYLKKKNEKDNEKN</sequence>
<feature type="region of interest" description="Disordered" evidence="6">
    <location>
        <begin position="280"/>
        <end position="308"/>
    </location>
</feature>
<evidence type="ECO:0000256" key="4">
    <source>
        <dbReference type="ARBA" id="ARBA00022833"/>
    </source>
</evidence>
<evidence type="ECO:0000256" key="1">
    <source>
        <dbReference type="ARBA" id="ARBA00022723"/>
    </source>
</evidence>
<keyword evidence="1" id="KW-0479">Metal-binding</keyword>
<dbReference type="SMART" id="SM00355">
    <property type="entry name" value="ZnF_C2H2"/>
    <property type="match status" value="2"/>
</dbReference>
<dbReference type="PANTHER" id="PTHR23235">
    <property type="entry name" value="KRUEPPEL-LIKE TRANSCRIPTION FACTOR"/>
    <property type="match status" value="1"/>
</dbReference>
<accession>A0AAD1XKP5</accession>
<evidence type="ECO:0000259" key="7">
    <source>
        <dbReference type="PROSITE" id="PS50157"/>
    </source>
</evidence>
<keyword evidence="9" id="KW-1185">Reference proteome</keyword>
<dbReference type="GO" id="GO:0000981">
    <property type="term" value="F:DNA-binding transcription factor activity, RNA polymerase II-specific"/>
    <property type="evidence" value="ECO:0007669"/>
    <property type="project" value="TreeGrafter"/>
</dbReference>
<evidence type="ECO:0000256" key="6">
    <source>
        <dbReference type="SAM" id="MobiDB-lite"/>
    </source>
</evidence>
<organism evidence="8 9">
    <name type="scientific">Euplotes crassus</name>
    <dbReference type="NCBI Taxonomy" id="5936"/>
    <lineage>
        <taxon>Eukaryota</taxon>
        <taxon>Sar</taxon>
        <taxon>Alveolata</taxon>
        <taxon>Ciliophora</taxon>
        <taxon>Intramacronucleata</taxon>
        <taxon>Spirotrichea</taxon>
        <taxon>Hypotrichia</taxon>
        <taxon>Euplotida</taxon>
        <taxon>Euplotidae</taxon>
        <taxon>Moneuplotes</taxon>
    </lineage>
</organism>
<dbReference type="EMBL" id="CAMPGE010015881">
    <property type="protein sequence ID" value="CAI2374475.1"/>
    <property type="molecule type" value="Genomic_DNA"/>
</dbReference>
<keyword evidence="3 5" id="KW-0863">Zinc-finger</keyword>
<reference evidence="8" key="1">
    <citation type="submission" date="2023-07" db="EMBL/GenBank/DDBJ databases">
        <authorList>
            <consortium name="AG Swart"/>
            <person name="Singh M."/>
            <person name="Singh A."/>
            <person name="Seah K."/>
            <person name="Emmerich C."/>
        </authorList>
    </citation>
    <scope>NUCLEOTIDE SEQUENCE</scope>
    <source>
        <strain evidence="8">DP1</strain>
    </source>
</reference>
<keyword evidence="2" id="KW-0677">Repeat</keyword>
<dbReference type="InterPro" id="IPR036236">
    <property type="entry name" value="Znf_C2H2_sf"/>
</dbReference>
<feature type="domain" description="C2H2-type" evidence="7">
    <location>
        <begin position="235"/>
        <end position="264"/>
    </location>
</feature>
<feature type="compositionally biased region" description="Basic and acidic residues" evidence="6">
    <location>
        <begin position="162"/>
        <end position="178"/>
    </location>
</feature>
<dbReference type="SUPFAM" id="SSF57667">
    <property type="entry name" value="beta-beta-alpha zinc fingers"/>
    <property type="match status" value="1"/>
</dbReference>
<evidence type="ECO:0000313" key="9">
    <source>
        <dbReference type="Proteomes" id="UP001295684"/>
    </source>
</evidence>
<evidence type="ECO:0000313" key="8">
    <source>
        <dbReference type="EMBL" id="CAI2374475.1"/>
    </source>
</evidence>
<dbReference type="GO" id="GO:0008270">
    <property type="term" value="F:zinc ion binding"/>
    <property type="evidence" value="ECO:0007669"/>
    <property type="project" value="UniProtKB-KW"/>
</dbReference>
<evidence type="ECO:0000256" key="2">
    <source>
        <dbReference type="ARBA" id="ARBA00022737"/>
    </source>
</evidence>
<feature type="compositionally biased region" description="Basic and acidic residues" evidence="6">
    <location>
        <begin position="299"/>
        <end position="308"/>
    </location>
</feature>
<name>A0AAD1XKP5_EUPCR</name>
<dbReference type="AlphaFoldDB" id="A0AAD1XKP5"/>
<dbReference type="Proteomes" id="UP001295684">
    <property type="component" value="Unassembled WGS sequence"/>
</dbReference>
<dbReference type="PROSITE" id="PS50157">
    <property type="entry name" value="ZINC_FINGER_C2H2_2"/>
    <property type="match status" value="2"/>
</dbReference>